<protein>
    <submittedName>
        <fullName evidence="2">Uncharacterized protein</fullName>
    </submittedName>
</protein>
<evidence type="ECO:0000313" key="3">
    <source>
        <dbReference type="Proteomes" id="UP000054260"/>
    </source>
</evidence>
<evidence type="ECO:0000313" key="2">
    <source>
        <dbReference type="EMBL" id="KUK68590.1"/>
    </source>
</evidence>
<dbReference type="AlphaFoldDB" id="A0A124FUH4"/>
<dbReference type="Proteomes" id="UP000054260">
    <property type="component" value="Unassembled WGS sequence"/>
</dbReference>
<gene>
    <name evidence="2" type="ORF">XD86_0063</name>
</gene>
<accession>A0A124FUH4</accession>
<reference evidence="3" key="1">
    <citation type="journal article" date="2015" name="MBio">
        <title>Genome-Resolved Metagenomic Analysis Reveals Roles for Candidate Phyla and Other Microbial Community Members in Biogeochemical Transformations in Oil Reservoirs.</title>
        <authorList>
            <person name="Hu P."/>
            <person name="Tom L."/>
            <person name="Singh A."/>
            <person name="Thomas B.C."/>
            <person name="Baker B.J."/>
            <person name="Piceno Y.M."/>
            <person name="Andersen G.L."/>
            <person name="Banfield J.F."/>
        </authorList>
    </citation>
    <scope>NUCLEOTIDE SEQUENCE [LARGE SCALE GENOMIC DNA]</scope>
</reference>
<sequence length="22" mass="2632">MENREREKNESVQIAERLLEGT</sequence>
<feature type="non-terminal residue" evidence="2">
    <location>
        <position position="22"/>
    </location>
</feature>
<comment type="caution">
    <text evidence="2">The sequence shown here is derived from an EMBL/GenBank/DDBJ whole genome shotgun (WGS) entry which is preliminary data.</text>
</comment>
<dbReference type="EMBL" id="LGGH01000005">
    <property type="protein sequence ID" value="KUK68590.1"/>
    <property type="molecule type" value="Genomic_DNA"/>
</dbReference>
<feature type="region of interest" description="Disordered" evidence="1">
    <location>
        <begin position="1"/>
        <end position="22"/>
    </location>
</feature>
<name>A0A124FUH4_9BACT</name>
<evidence type="ECO:0000256" key="1">
    <source>
        <dbReference type="SAM" id="MobiDB-lite"/>
    </source>
</evidence>
<proteinExistence type="predicted"/>
<feature type="compositionally biased region" description="Basic and acidic residues" evidence="1">
    <location>
        <begin position="1"/>
        <end position="10"/>
    </location>
</feature>
<organism evidence="2 3">
    <name type="scientific">Mesotoga infera</name>
    <dbReference type="NCBI Taxonomy" id="1236046"/>
    <lineage>
        <taxon>Bacteria</taxon>
        <taxon>Thermotogati</taxon>
        <taxon>Thermotogota</taxon>
        <taxon>Thermotogae</taxon>
        <taxon>Kosmotogales</taxon>
        <taxon>Kosmotogaceae</taxon>
        <taxon>Mesotoga</taxon>
    </lineage>
</organism>